<protein>
    <recommendedName>
        <fullName evidence="3">F-box domain-containing protein</fullName>
    </recommendedName>
</protein>
<gene>
    <name evidence="1" type="ORF">M436DRAFT_30204</name>
</gene>
<dbReference type="AlphaFoldDB" id="A0A074XA49"/>
<dbReference type="RefSeq" id="XP_013425396.1">
    <property type="nucleotide sequence ID" value="XM_013569942.1"/>
</dbReference>
<dbReference type="HOGENOM" id="CLU_180467_0_0_1"/>
<feature type="non-terminal residue" evidence="1">
    <location>
        <position position="67"/>
    </location>
</feature>
<keyword evidence="2" id="KW-1185">Reference proteome</keyword>
<name>A0A074XA49_9PEZI</name>
<evidence type="ECO:0000313" key="2">
    <source>
        <dbReference type="Proteomes" id="UP000027730"/>
    </source>
</evidence>
<dbReference type="OrthoDB" id="5279008at2759"/>
<proteinExistence type="predicted"/>
<reference evidence="1 2" key="1">
    <citation type="journal article" date="2014" name="BMC Genomics">
        <title>Genome sequencing of four Aureobasidium pullulans varieties: biotechnological potential, stress tolerance, and description of new species.</title>
        <authorList>
            <person name="Gostin Ar C."/>
            <person name="Ohm R.A."/>
            <person name="Kogej T."/>
            <person name="Sonjak S."/>
            <person name="Turk M."/>
            <person name="Zajc J."/>
            <person name="Zalar P."/>
            <person name="Grube M."/>
            <person name="Sun H."/>
            <person name="Han J."/>
            <person name="Sharma A."/>
            <person name="Chiniquy J."/>
            <person name="Ngan C.Y."/>
            <person name="Lipzen A."/>
            <person name="Barry K."/>
            <person name="Grigoriev I.V."/>
            <person name="Gunde-Cimerman N."/>
        </authorList>
    </citation>
    <scope>NUCLEOTIDE SEQUENCE [LARGE SCALE GENOMIC DNA]</scope>
    <source>
        <strain evidence="1 2">CBS 147.97</strain>
    </source>
</reference>
<sequence length="67" mass="7484">GLPAELKKLIVHHAEDSCLANLRLTNKELNAITTKPFGERLLVERRFVLSEYSLQGLVDLTAHPVFG</sequence>
<dbReference type="GeneID" id="25408231"/>
<dbReference type="STRING" id="1043004.A0A074XA49"/>
<feature type="non-terminal residue" evidence="1">
    <location>
        <position position="1"/>
    </location>
</feature>
<evidence type="ECO:0000313" key="1">
    <source>
        <dbReference type="EMBL" id="KEQ71501.1"/>
    </source>
</evidence>
<dbReference type="Proteomes" id="UP000027730">
    <property type="component" value="Unassembled WGS sequence"/>
</dbReference>
<organism evidence="1 2">
    <name type="scientific">Aureobasidium namibiae CBS 147.97</name>
    <dbReference type="NCBI Taxonomy" id="1043004"/>
    <lineage>
        <taxon>Eukaryota</taxon>
        <taxon>Fungi</taxon>
        <taxon>Dikarya</taxon>
        <taxon>Ascomycota</taxon>
        <taxon>Pezizomycotina</taxon>
        <taxon>Dothideomycetes</taxon>
        <taxon>Dothideomycetidae</taxon>
        <taxon>Dothideales</taxon>
        <taxon>Saccotheciaceae</taxon>
        <taxon>Aureobasidium</taxon>
    </lineage>
</organism>
<dbReference type="EMBL" id="KL584714">
    <property type="protein sequence ID" value="KEQ71501.1"/>
    <property type="molecule type" value="Genomic_DNA"/>
</dbReference>
<accession>A0A074XA49</accession>
<evidence type="ECO:0008006" key="3">
    <source>
        <dbReference type="Google" id="ProtNLM"/>
    </source>
</evidence>